<dbReference type="PANTHER" id="PTHR21562:SF83">
    <property type="entry name" value="PECTIN ACETYLESTERASE 4"/>
    <property type="match status" value="1"/>
</dbReference>
<dbReference type="SUPFAM" id="SSF53474">
    <property type="entry name" value="alpha/beta-Hydrolases"/>
    <property type="match status" value="1"/>
</dbReference>
<organism evidence="2 3">
    <name type="scientific">Bdellovibrio bacteriovorus</name>
    <dbReference type="NCBI Taxonomy" id="959"/>
    <lineage>
        <taxon>Bacteria</taxon>
        <taxon>Pseudomonadati</taxon>
        <taxon>Bdellovibrionota</taxon>
        <taxon>Bdellovibrionia</taxon>
        <taxon>Bdellovibrionales</taxon>
        <taxon>Pseudobdellovibrionaceae</taxon>
        <taxon>Bdellovibrio</taxon>
    </lineage>
</organism>
<dbReference type="AlphaFoldDB" id="A0A150WPC6"/>
<dbReference type="Proteomes" id="UP000075320">
    <property type="component" value="Unassembled WGS sequence"/>
</dbReference>
<keyword evidence="1" id="KW-0732">Signal</keyword>
<dbReference type="InterPro" id="IPR004963">
    <property type="entry name" value="PAE/NOTUM"/>
</dbReference>
<evidence type="ECO:0000256" key="1">
    <source>
        <dbReference type="SAM" id="SignalP"/>
    </source>
</evidence>
<dbReference type="Pfam" id="PF03283">
    <property type="entry name" value="PAE"/>
    <property type="match status" value="1"/>
</dbReference>
<accession>A0A150WPC6</accession>
<dbReference type="RefSeq" id="WP_061833723.1">
    <property type="nucleotide sequence ID" value="NZ_LUKE01000001.1"/>
</dbReference>
<evidence type="ECO:0000313" key="3">
    <source>
        <dbReference type="Proteomes" id="UP000075320"/>
    </source>
</evidence>
<dbReference type="InterPro" id="IPR029058">
    <property type="entry name" value="AB_hydrolase_fold"/>
</dbReference>
<feature type="signal peptide" evidence="1">
    <location>
        <begin position="1"/>
        <end position="19"/>
    </location>
</feature>
<evidence type="ECO:0000313" key="2">
    <source>
        <dbReference type="EMBL" id="KYG66157.1"/>
    </source>
</evidence>
<dbReference type="OrthoDB" id="9802991at2"/>
<dbReference type="GO" id="GO:0016787">
    <property type="term" value="F:hydrolase activity"/>
    <property type="evidence" value="ECO:0007669"/>
    <property type="project" value="InterPro"/>
</dbReference>
<name>A0A150WPC6_BDEBC</name>
<dbReference type="PANTHER" id="PTHR21562">
    <property type="entry name" value="NOTUM-RELATED"/>
    <property type="match status" value="1"/>
</dbReference>
<gene>
    <name evidence="2" type="ORF">AZI86_03590</name>
</gene>
<reference evidence="2 3" key="1">
    <citation type="submission" date="2016-03" db="EMBL/GenBank/DDBJ databases">
        <authorList>
            <person name="Ploux O."/>
        </authorList>
    </citation>
    <scope>NUCLEOTIDE SEQUENCE [LARGE SCALE GENOMIC DNA]</scope>
    <source>
        <strain evidence="2 3">R0</strain>
    </source>
</reference>
<keyword evidence="3" id="KW-1185">Reference proteome</keyword>
<sequence>MRSIVLSFLSLIFFSSAWARSWQKIEIPGAFCGNGEAYSVFLDYKDADKLVVEFMAGGVCWNDLSCYGQTALTRLEPLRTDPTADLFSSEDESNPWAHHSMIYFPYCTGDVFANFHVATYRSGIPLYHYGYQNVVLALEYLYRNSLISFSSVQDLVVWGASAGAIGAFVHAKNIAEYVPFTAQKTLISDSPGLHFGKNFWHKFSNQMNQDFKNYMGRAGFEYSLDDGMIAPRMGSVFNKLLTWNIAILQSTRDLVMSAVFGGITPNEHRKLVLGPEGIGQVAKGFKNVSTWIADNPGHTFLLNPYTGDMRSMEGETAWNFTVRVYTEKSILLLPR</sequence>
<dbReference type="EMBL" id="LUKE01000001">
    <property type="protein sequence ID" value="KYG66157.1"/>
    <property type="molecule type" value="Genomic_DNA"/>
</dbReference>
<evidence type="ECO:0008006" key="4">
    <source>
        <dbReference type="Google" id="ProtNLM"/>
    </source>
</evidence>
<feature type="chain" id="PRO_5007573381" description="Pectinacetylesterase" evidence="1">
    <location>
        <begin position="20"/>
        <end position="335"/>
    </location>
</feature>
<proteinExistence type="predicted"/>
<protein>
    <recommendedName>
        <fullName evidence="4">Pectinacetylesterase</fullName>
    </recommendedName>
</protein>
<comment type="caution">
    <text evidence="2">The sequence shown here is derived from an EMBL/GenBank/DDBJ whole genome shotgun (WGS) entry which is preliminary data.</text>
</comment>